<dbReference type="InterPro" id="IPR010982">
    <property type="entry name" value="Lambda_DNA-bd_dom_sf"/>
</dbReference>
<gene>
    <name evidence="2" type="ORF">OJ997_02390</name>
</gene>
<evidence type="ECO:0000313" key="3">
    <source>
        <dbReference type="Proteomes" id="UP001147653"/>
    </source>
</evidence>
<dbReference type="Proteomes" id="UP001147653">
    <property type="component" value="Unassembled WGS sequence"/>
</dbReference>
<dbReference type="Pfam" id="PF17765">
    <property type="entry name" value="MLTR_LBD"/>
    <property type="match status" value="1"/>
</dbReference>
<dbReference type="SUPFAM" id="SSF47413">
    <property type="entry name" value="lambda repressor-like DNA-binding domains"/>
    <property type="match status" value="1"/>
</dbReference>
<dbReference type="InterPro" id="IPR041413">
    <property type="entry name" value="MLTR_LBD"/>
</dbReference>
<dbReference type="Gene3D" id="3.30.450.180">
    <property type="match status" value="1"/>
</dbReference>
<dbReference type="EMBL" id="JAPDDP010000003">
    <property type="protein sequence ID" value="MDA0179130.1"/>
    <property type="molecule type" value="Genomic_DNA"/>
</dbReference>
<name>A0A9X3N641_9ACTN</name>
<dbReference type="Pfam" id="PF13560">
    <property type="entry name" value="HTH_31"/>
    <property type="match status" value="1"/>
</dbReference>
<keyword evidence="3" id="KW-1185">Reference proteome</keyword>
<reference evidence="2" key="1">
    <citation type="submission" date="2022-10" db="EMBL/GenBank/DDBJ databases">
        <title>The WGS of Solirubrobacter phytolaccae KCTC 29190.</title>
        <authorList>
            <person name="Jiang Z."/>
        </authorList>
    </citation>
    <scope>NUCLEOTIDE SEQUENCE</scope>
    <source>
        <strain evidence="2">KCTC 29190</strain>
    </source>
</reference>
<dbReference type="Gene3D" id="1.10.260.40">
    <property type="entry name" value="lambda repressor-like DNA-binding domains"/>
    <property type="match status" value="1"/>
</dbReference>
<comment type="caution">
    <text evidence="2">The sequence shown here is derived from an EMBL/GenBank/DDBJ whole genome shotgun (WGS) entry which is preliminary data.</text>
</comment>
<organism evidence="2 3">
    <name type="scientific">Solirubrobacter phytolaccae</name>
    <dbReference type="NCBI Taxonomy" id="1404360"/>
    <lineage>
        <taxon>Bacteria</taxon>
        <taxon>Bacillati</taxon>
        <taxon>Actinomycetota</taxon>
        <taxon>Thermoleophilia</taxon>
        <taxon>Solirubrobacterales</taxon>
        <taxon>Solirubrobacteraceae</taxon>
        <taxon>Solirubrobacter</taxon>
    </lineage>
</organism>
<dbReference type="PANTHER" id="PTHR35010">
    <property type="entry name" value="BLL4672 PROTEIN-RELATED"/>
    <property type="match status" value="1"/>
</dbReference>
<proteinExistence type="predicted"/>
<protein>
    <submittedName>
        <fullName evidence="2">Helix-turn-helix transcriptional regulator</fullName>
    </submittedName>
</protein>
<evidence type="ECO:0000313" key="2">
    <source>
        <dbReference type="EMBL" id="MDA0179130.1"/>
    </source>
</evidence>
<accession>A0A9X3N641</accession>
<dbReference type="GO" id="GO:0003677">
    <property type="term" value="F:DNA binding"/>
    <property type="evidence" value="ECO:0007669"/>
    <property type="project" value="InterPro"/>
</dbReference>
<dbReference type="InterPro" id="IPR001387">
    <property type="entry name" value="Cro/C1-type_HTH"/>
</dbReference>
<sequence length="278" mass="31468">MMDRVQLADFLRTRREALRPEDVGFGSGARRRTKGLRREEVAMLAHMSTDYYARLEQQRSPQPSEQMLAALARALRLSQDERDHLFRLGGKTPGPRARRTDHVNPALMRVLDRIDAPAQVMSDLGETLVQNPLAVALVGDQTRFTGPARSLLHRWFTDPAERALYAPEEHLQHSRVYVAYARGVLARDPADVRAGEIVELLKLHSPEFTALWDEHEVAVDFSERKRFVHPRVGTLDLHCQELIAADEGQVLLVYTATPGTDDYDKLQLLSVIGTQQFS</sequence>
<feature type="domain" description="HTH cro/C1-type" evidence="1">
    <location>
        <begin position="34"/>
        <end position="82"/>
    </location>
</feature>
<dbReference type="AlphaFoldDB" id="A0A9X3N641"/>
<dbReference type="PROSITE" id="PS50943">
    <property type="entry name" value="HTH_CROC1"/>
    <property type="match status" value="1"/>
</dbReference>
<dbReference type="PANTHER" id="PTHR35010:SF2">
    <property type="entry name" value="BLL4672 PROTEIN"/>
    <property type="match status" value="1"/>
</dbReference>
<dbReference type="SMART" id="SM00530">
    <property type="entry name" value="HTH_XRE"/>
    <property type="match status" value="1"/>
</dbReference>
<evidence type="ECO:0000259" key="1">
    <source>
        <dbReference type="PROSITE" id="PS50943"/>
    </source>
</evidence>